<sequence length="114" mass="13292">MRRGEPRQEPHRLKVSRPTYLGKESDMIVNGIEWTHPRFSTAYYGFNPGELRAEAEGIELVAWLRSTPRHETYWTVRGTRGDDRLFEVNFDMRETALVGASILVEKFFDESLDT</sequence>
<gene>
    <name evidence="1" type="primary">80</name>
    <name evidence="1" type="ORF">DOOM_80</name>
</gene>
<dbReference type="EMBL" id="JN153085">
    <property type="protein sequence ID" value="AEJ93618.1"/>
    <property type="molecule type" value="Genomic_DNA"/>
</dbReference>
<dbReference type="Proteomes" id="UP000008426">
    <property type="component" value="Segment"/>
</dbReference>
<name>G1EV47_9CAUD</name>
<protein>
    <submittedName>
        <fullName evidence="1">Uncharacterized protein</fullName>
    </submittedName>
</protein>
<keyword evidence="2" id="KW-1185">Reference proteome</keyword>
<organism evidence="1 2">
    <name type="scientific">Mycobacterium phage Doom</name>
    <dbReference type="NCBI Taxonomy" id="2922222"/>
    <lineage>
        <taxon>Viruses</taxon>
        <taxon>Duplodnaviria</taxon>
        <taxon>Heunggongvirae</taxon>
        <taxon>Uroviricota</taxon>
        <taxon>Caudoviricetes</taxon>
        <taxon>Fromanvirus</taxon>
        <taxon>Fromanvirus doom</taxon>
    </lineage>
</organism>
<evidence type="ECO:0000313" key="1">
    <source>
        <dbReference type="EMBL" id="AEJ93618.1"/>
    </source>
</evidence>
<proteinExistence type="predicted"/>
<dbReference type="GeneID" id="18561370"/>
<dbReference type="KEGG" id="vg:18561370"/>
<dbReference type="RefSeq" id="YP_009013724.1">
    <property type="nucleotide sequence ID" value="NC_023704.1"/>
</dbReference>
<evidence type="ECO:0000313" key="2">
    <source>
        <dbReference type="Proteomes" id="UP000008426"/>
    </source>
</evidence>
<reference evidence="1 2" key="1">
    <citation type="journal article" date="2012" name="J. Virol.">
        <title>Complete Genome Sequences of 138 Mycobacteriophages.</title>
        <authorList>
            <consortium name="the Science Education Alliance Phage Hunters Advancing Genomics and Evolutionary Science Program"/>
            <consortium name="the KwaZulu-Natal Research Institute for Tuberculosis and HIV Mycobacterial Genetics Course Students"/>
            <consortium name="the Phage Hunters Integrating Research and Education Program"/>
            <person name="Hatfull G.F."/>
        </authorList>
    </citation>
    <scope>NUCLEOTIDE SEQUENCE [LARGE SCALE GENOMIC DNA]</scope>
</reference>
<accession>G1EV47</accession>